<feature type="domain" description="RRM" evidence="6">
    <location>
        <begin position="102"/>
        <end position="182"/>
    </location>
</feature>
<accession>A0A7S1AC64</accession>
<feature type="compositionally biased region" description="Basic and acidic residues" evidence="5">
    <location>
        <begin position="85"/>
        <end position="96"/>
    </location>
</feature>
<gene>
    <name evidence="7" type="ORF">NSCI0253_LOCUS23403</name>
</gene>
<evidence type="ECO:0000256" key="3">
    <source>
        <dbReference type="ARBA" id="ARBA00023242"/>
    </source>
</evidence>
<comment type="subcellular location">
    <subcellularLocation>
        <location evidence="1">Nucleus</location>
        <location evidence="1">Nucleolus</location>
    </subcellularLocation>
</comment>
<keyword evidence="3" id="KW-0539">Nucleus</keyword>
<feature type="compositionally biased region" description="Acidic residues" evidence="5">
    <location>
        <begin position="34"/>
        <end position="43"/>
    </location>
</feature>
<protein>
    <recommendedName>
        <fullName evidence="6">RRM domain-containing protein</fullName>
    </recommendedName>
</protein>
<feature type="region of interest" description="Disordered" evidence="5">
    <location>
        <begin position="1"/>
        <end position="96"/>
    </location>
</feature>
<evidence type="ECO:0000256" key="2">
    <source>
        <dbReference type="ARBA" id="ARBA00022884"/>
    </source>
</evidence>
<dbReference type="GO" id="GO:0005730">
    <property type="term" value="C:nucleolus"/>
    <property type="evidence" value="ECO:0007669"/>
    <property type="project" value="UniProtKB-SubCell"/>
</dbReference>
<dbReference type="AlphaFoldDB" id="A0A7S1AC64"/>
<feature type="compositionally biased region" description="Basic and acidic residues" evidence="5">
    <location>
        <begin position="267"/>
        <end position="283"/>
    </location>
</feature>
<dbReference type="GO" id="GO:0003723">
    <property type="term" value="F:RNA binding"/>
    <property type="evidence" value="ECO:0007669"/>
    <property type="project" value="UniProtKB-UniRule"/>
</dbReference>
<sequence length="327" mass="36083">MAVKRAAVAKKHSSKKRKVVADSVPGVETKVEEEGPEPEEEPVGESASTPVKASSEAGGSDDDEEEEENNEEAGDGPPRKSKARRLQEAMDKKEDKPKIPRGVIYLGRIPKGFAEPEMKAYFTQFGTITRMKLARSKKNAHSKGYAFIEFEDVEVAKIVAETMDNYMLFEQNLKCFVMPADDLHPNVFKNWKRKIHNNAPKRREAFRSDYNDRPTVKVDDAQVPRTTGTQKERRYCMASKLKAKLEKFGVSYSLTEETLGVPSRQKKQSEKPAGGEEKVKEQGASDVSVAAVETASPVSASEALPAVPKAAIAKKAAKKNKKKSVAA</sequence>
<evidence type="ECO:0000256" key="5">
    <source>
        <dbReference type="SAM" id="MobiDB-lite"/>
    </source>
</evidence>
<dbReference type="Pfam" id="PF00076">
    <property type="entry name" value="RRM_1"/>
    <property type="match status" value="1"/>
</dbReference>
<proteinExistence type="predicted"/>
<dbReference type="SUPFAM" id="SSF54928">
    <property type="entry name" value="RNA-binding domain, RBD"/>
    <property type="match status" value="1"/>
</dbReference>
<dbReference type="PROSITE" id="PS50102">
    <property type="entry name" value="RRM"/>
    <property type="match status" value="1"/>
</dbReference>
<dbReference type="InterPro" id="IPR012677">
    <property type="entry name" value="Nucleotide-bd_a/b_plait_sf"/>
</dbReference>
<dbReference type="Gene3D" id="3.30.70.330">
    <property type="match status" value="1"/>
</dbReference>
<organism evidence="7">
    <name type="scientific">Noctiluca scintillans</name>
    <name type="common">Sea sparkle</name>
    <name type="synonym">Red tide dinoflagellate</name>
    <dbReference type="NCBI Taxonomy" id="2966"/>
    <lineage>
        <taxon>Eukaryota</taxon>
        <taxon>Sar</taxon>
        <taxon>Alveolata</taxon>
        <taxon>Dinophyceae</taxon>
        <taxon>Noctilucales</taxon>
        <taxon>Noctilucaceae</taxon>
        <taxon>Noctiluca</taxon>
    </lineage>
</organism>
<evidence type="ECO:0000256" key="4">
    <source>
        <dbReference type="PROSITE-ProRule" id="PRU00176"/>
    </source>
</evidence>
<feature type="compositionally biased region" description="Basic residues" evidence="5">
    <location>
        <begin position="7"/>
        <end position="18"/>
    </location>
</feature>
<name>A0A7S1AC64_NOCSC</name>
<dbReference type="CDD" id="cd12307">
    <property type="entry name" value="RRM_NIFK_like"/>
    <property type="match status" value="1"/>
</dbReference>
<keyword evidence="2 4" id="KW-0694">RNA-binding</keyword>
<dbReference type="InterPro" id="IPR000504">
    <property type="entry name" value="RRM_dom"/>
</dbReference>
<evidence type="ECO:0000256" key="1">
    <source>
        <dbReference type="ARBA" id="ARBA00004604"/>
    </source>
</evidence>
<dbReference type="PANTHER" id="PTHR46754">
    <property type="entry name" value="MKI67 FHA DOMAIN-INTERACTING NUCLEOLAR PHOSPHOPROTEIN"/>
    <property type="match status" value="1"/>
</dbReference>
<feature type="region of interest" description="Disordered" evidence="5">
    <location>
        <begin position="260"/>
        <end position="307"/>
    </location>
</feature>
<evidence type="ECO:0000313" key="7">
    <source>
        <dbReference type="EMBL" id="CAD8849053.1"/>
    </source>
</evidence>
<reference evidence="7" key="1">
    <citation type="submission" date="2021-01" db="EMBL/GenBank/DDBJ databases">
        <authorList>
            <person name="Corre E."/>
            <person name="Pelletier E."/>
            <person name="Niang G."/>
            <person name="Scheremetjew M."/>
            <person name="Finn R."/>
            <person name="Kale V."/>
            <person name="Holt S."/>
            <person name="Cochrane G."/>
            <person name="Meng A."/>
            <person name="Brown T."/>
            <person name="Cohen L."/>
        </authorList>
    </citation>
    <scope>NUCLEOTIDE SEQUENCE</scope>
</reference>
<feature type="compositionally biased region" description="Acidic residues" evidence="5">
    <location>
        <begin position="59"/>
        <end position="74"/>
    </location>
</feature>
<dbReference type="EMBL" id="HBFQ01033253">
    <property type="protein sequence ID" value="CAD8849053.1"/>
    <property type="molecule type" value="Transcribed_RNA"/>
</dbReference>
<dbReference type="SMART" id="SM00360">
    <property type="entry name" value="RRM"/>
    <property type="match status" value="1"/>
</dbReference>
<evidence type="ECO:0000259" key="6">
    <source>
        <dbReference type="PROSITE" id="PS50102"/>
    </source>
</evidence>
<dbReference type="InterPro" id="IPR035979">
    <property type="entry name" value="RBD_domain_sf"/>
</dbReference>